<dbReference type="RefSeq" id="XP_009065223.1">
    <property type="nucleotide sequence ID" value="XM_009066975.1"/>
</dbReference>
<evidence type="ECO:0000259" key="3">
    <source>
        <dbReference type="PROSITE" id="PS50833"/>
    </source>
</evidence>
<evidence type="ECO:0000256" key="1">
    <source>
        <dbReference type="SAM" id="Coils"/>
    </source>
</evidence>
<dbReference type="GeneID" id="20244584"/>
<dbReference type="InterPro" id="IPR045112">
    <property type="entry name" value="PPAN-like"/>
</dbReference>
<dbReference type="STRING" id="225164.V3ZT72"/>
<dbReference type="HOGENOM" id="CLU_026936_0_0_1"/>
<feature type="compositionally biased region" description="Basic residues" evidence="2">
    <location>
        <begin position="401"/>
        <end position="416"/>
    </location>
</feature>
<dbReference type="OMA" id="KDYTVMT"/>
<gene>
    <name evidence="4" type="ORF">LOTGIDRAFT_184139</name>
</gene>
<protein>
    <recommendedName>
        <fullName evidence="3">Brix domain-containing protein</fullName>
    </recommendedName>
</protein>
<dbReference type="GO" id="GO:0030687">
    <property type="term" value="C:preribosome, large subunit precursor"/>
    <property type="evidence" value="ECO:0007669"/>
    <property type="project" value="TreeGrafter"/>
</dbReference>
<accession>V3ZT72</accession>
<keyword evidence="5" id="KW-1185">Reference proteome</keyword>
<dbReference type="InterPro" id="IPR007109">
    <property type="entry name" value="Brix"/>
</dbReference>
<evidence type="ECO:0000313" key="5">
    <source>
        <dbReference type="Proteomes" id="UP000030746"/>
    </source>
</evidence>
<dbReference type="KEGG" id="lgi:LOTGIDRAFT_184139"/>
<dbReference type="PANTHER" id="PTHR12661:SF5">
    <property type="entry name" value="SUPPRESSOR OF SWI4 1 HOMOLOG"/>
    <property type="match status" value="1"/>
</dbReference>
<dbReference type="EMBL" id="KB203566">
    <property type="protein sequence ID" value="ESO84096.1"/>
    <property type="molecule type" value="Genomic_DNA"/>
</dbReference>
<dbReference type="OrthoDB" id="10261452at2759"/>
<dbReference type="SMART" id="SM00879">
    <property type="entry name" value="Brix"/>
    <property type="match status" value="1"/>
</dbReference>
<dbReference type="GO" id="GO:0006364">
    <property type="term" value="P:rRNA processing"/>
    <property type="evidence" value="ECO:0007669"/>
    <property type="project" value="InterPro"/>
</dbReference>
<reference evidence="4 5" key="1">
    <citation type="journal article" date="2013" name="Nature">
        <title>Insights into bilaterian evolution from three spiralian genomes.</title>
        <authorList>
            <person name="Simakov O."/>
            <person name="Marletaz F."/>
            <person name="Cho S.J."/>
            <person name="Edsinger-Gonzales E."/>
            <person name="Havlak P."/>
            <person name="Hellsten U."/>
            <person name="Kuo D.H."/>
            <person name="Larsson T."/>
            <person name="Lv J."/>
            <person name="Arendt D."/>
            <person name="Savage R."/>
            <person name="Osoegawa K."/>
            <person name="de Jong P."/>
            <person name="Grimwood J."/>
            <person name="Chapman J.A."/>
            <person name="Shapiro H."/>
            <person name="Aerts A."/>
            <person name="Otillar R.P."/>
            <person name="Terry A.Y."/>
            <person name="Boore J.L."/>
            <person name="Grigoriev I.V."/>
            <person name="Lindberg D.R."/>
            <person name="Seaver E.C."/>
            <person name="Weisblat D.A."/>
            <person name="Putnam N.H."/>
            <person name="Rokhsar D.S."/>
        </authorList>
    </citation>
    <scope>NUCLEOTIDE SEQUENCE [LARGE SCALE GENOMIC DNA]</scope>
</reference>
<organism evidence="4 5">
    <name type="scientific">Lottia gigantea</name>
    <name type="common">Giant owl limpet</name>
    <dbReference type="NCBI Taxonomy" id="225164"/>
    <lineage>
        <taxon>Eukaryota</taxon>
        <taxon>Metazoa</taxon>
        <taxon>Spiralia</taxon>
        <taxon>Lophotrochozoa</taxon>
        <taxon>Mollusca</taxon>
        <taxon>Gastropoda</taxon>
        <taxon>Patellogastropoda</taxon>
        <taxon>Lottioidea</taxon>
        <taxon>Lottiidae</taxon>
        <taxon>Lottia</taxon>
    </lineage>
</organism>
<dbReference type="PROSITE" id="PS50833">
    <property type="entry name" value="BRIX"/>
    <property type="match status" value="1"/>
</dbReference>
<sequence length="477" mass="54971">MGRNKRAKSVRKTKAHQQKLQEEEYTKTPHSMVFHRGNVGKVLEELVKNMRDVMEPYTATSLQVRNKNTLKDFLSVAGALNVTHFMVFTKNDLHTNLRVLRTPKGPTLTFQLHKFTLTKDVLSSLRKPDLDKSVYRHHPLLVLNNFGGEGMQMKLMSTMFQNMFPSINVNKVNLNTIRRCVLVNYDSETKLIEFRHYSVRAAPVGVSRGVKKLLKSHIPDLSRYADVSEYLAKGCNLSESEAEFDGPHNEVTLPQNVFGRGNMKSSQSAIRLKEIGPRMTLQLIMIEEGCCDGKVLFHEYVKKTERELKEIQKLKKQKQSLKEARRKQQEINIAKKAELKAQHKEKSLEGIRRSTQMRKEAESLLGDIDQTKKSNDNEDDDVDYYEREVGVKPAPELFSGVKRKHHGDTKTHSKKFKKDEKYSKKESQYKKKGRQNTDSKTKFRVKAKATKPNRRPTTVSGGKRTTVFRPNKRSNKK</sequence>
<feature type="compositionally biased region" description="Basic and acidic residues" evidence="2">
    <location>
        <begin position="417"/>
        <end position="441"/>
    </location>
</feature>
<dbReference type="GO" id="GO:0000027">
    <property type="term" value="P:ribosomal large subunit assembly"/>
    <property type="evidence" value="ECO:0007669"/>
    <property type="project" value="TreeGrafter"/>
</dbReference>
<dbReference type="Proteomes" id="UP000030746">
    <property type="component" value="Unassembled WGS sequence"/>
</dbReference>
<dbReference type="AlphaFoldDB" id="V3ZT72"/>
<dbReference type="Pfam" id="PF04427">
    <property type="entry name" value="Brix"/>
    <property type="match status" value="1"/>
</dbReference>
<feature type="compositionally biased region" description="Basic residues" evidence="2">
    <location>
        <begin position="1"/>
        <end position="17"/>
    </location>
</feature>
<feature type="region of interest" description="Disordered" evidence="2">
    <location>
        <begin position="1"/>
        <end position="22"/>
    </location>
</feature>
<dbReference type="SUPFAM" id="SSF52954">
    <property type="entry name" value="Class II aaRS ABD-related"/>
    <property type="match status" value="1"/>
</dbReference>
<proteinExistence type="predicted"/>
<name>V3ZT72_LOTGI</name>
<dbReference type="Gene3D" id="3.40.50.10480">
    <property type="entry name" value="Probable brix-domain ribosomal biogenesis protein"/>
    <property type="match status" value="1"/>
</dbReference>
<evidence type="ECO:0000313" key="4">
    <source>
        <dbReference type="EMBL" id="ESO84096.1"/>
    </source>
</evidence>
<evidence type="ECO:0000256" key="2">
    <source>
        <dbReference type="SAM" id="MobiDB-lite"/>
    </source>
</evidence>
<feature type="domain" description="Brix" evidence="3">
    <location>
        <begin position="29"/>
        <end position="292"/>
    </location>
</feature>
<feature type="compositionally biased region" description="Basic residues" evidence="2">
    <location>
        <begin position="442"/>
        <end position="454"/>
    </location>
</feature>
<keyword evidence="1" id="KW-0175">Coiled coil</keyword>
<feature type="region of interest" description="Disordered" evidence="2">
    <location>
        <begin position="395"/>
        <end position="477"/>
    </location>
</feature>
<feature type="coiled-coil region" evidence="1">
    <location>
        <begin position="301"/>
        <end position="334"/>
    </location>
</feature>
<dbReference type="CTD" id="20244584"/>
<dbReference type="PANTHER" id="PTHR12661">
    <property type="entry name" value="PETER PAN-RELATED"/>
    <property type="match status" value="1"/>
</dbReference>
<dbReference type="GO" id="GO:0019843">
    <property type="term" value="F:rRNA binding"/>
    <property type="evidence" value="ECO:0007669"/>
    <property type="project" value="InterPro"/>
</dbReference>